<dbReference type="GO" id="GO:0016301">
    <property type="term" value="F:kinase activity"/>
    <property type="evidence" value="ECO:0007669"/>
    <property type="project" value="UniProtKB-KW"/>
</dbReference>
<dbReference type="GO" id="GO:0019748">
    <property type="term" value="P:secondary metabolic process"/>
    <property type="evidence" value="ECO:0007669"/>
    <property type="project" value="InterPro"/>
</dbReference>
<accession>A0A918WR33</accession>
<evidence type="ECO:0000313" key="2">
    <source>
        <dbReference type="EMBL" id="GHC71898.1"/>
    </source>
</evidence>
<protein>
    <submittedName>
        <fullName evidence="2">Kinase</fullName>
    </submittedName>
</protein>
<dbReference type="AlphaFoldDB" id="A0A918WR33"/>
<dbReference type="EMBL" id="BMVB01000034">
    <property type="protein sequence ID" value="GHC71898.1"/>
    <property type="molecule type" value="Genomic_DNA"/>
</dbReference>
<feature type="region of interest" description="Disordered" evidence="1">
    <location>
        <begin position="1"/>
        <end position="23"/>
    </location>
</feature>
<dbReference type="RefSeq" id="WP_190112974.1">
    <property type="nucleotide sequence ID" value="NZ_BMVB01000034.1"/>
</dbReference>
<feature type="compositionally biased region" description="Basic and acidic residues" evidence="1">
    <location>
        <begin position="1"/>
        <end position="15"/>
    </location>
</feature>
<dbReference type="GO" id="GO:0016773">
    <property type="term" value="F:phosphotransferase activity, alcohol group as acceptor"/>
    <property type="evidence" value="ECO:0007669"/>
    <property type="project" value="InterPro"/>
</dbReference>
<dbReference type="SUPFAM" id="SSF56112">
    <property type="entry name" value="Protein kinase-like (PK-like)"/>
    <property type="match status" value="1"/>
</dbReference>
<keyword evidence="2" id="KW-0808">Transferase</keyword>
<evidence type="ECO:0000256" key="1">
    <source>
        <dbReference type="SAM" id="MobiDB-lite"/>
    </source>
</evidence>
<sequence>MANAHDRLEPPERLVRSLGSDPASASVTEEVARQWLAALPDVAQECLARWELTPERVQMPGGRTSMVALVRQADGTPAALKLSPPDGTTALEHAALAHWDGRSAVRPLRVDTANGALLLERLHADVSLRSLAEPKAQLEAAATLHRLWVPPPAAAGVDFPTVAAHTAQLADVLRSHREQPWAADVRAVLDEALELHGDLTAEVAEEGAVLLHGEYHQGTVLAADRVPWLAVAPRPLVGERAYDLAWLVRDRADTLLAAPGAAAAARRRVAKLAESLDVDATRLRAWTLFRTASAGAHALALGAGGQGELLLEFAGLL</sequence>
<gene>
    <name evidence="2" type="ORF">GCM10010507_58720</name>
</gene>
<dbReference type="Pfam" id="PF04655">
    <property type="entry name" value="APH_6_hur"/>
    <property type="match status" value="1"/>
</dbReference>
<reference evidence="2" key="2">
    <citation type="submission" date="2020-09" db="EMBL/GenBank/DDBJ databases">
        <authorList>
            <person name="Sun Q."/>
            <person name="Ohkuma M."/>
        </authorList>
    </citation>
    <scope>NUCLEOTIDE SEQUENCE</scope>
    <source>
        <strain evidence="2">JCM 4633</strain>
    </source>
</reference>
<proteinExistence type="predicted"/>
<dbReference type="InterPro" id="IPR006748">
    <property type="entry name" value="NH2Glyco/OHUrea_AB-resist_kin"/>
</dbReference>
<dbReference type="Proteomes" id="UP000646244">
    <property type="component" value="Unassembled WGS sequence"/>
</dbReference>
<dbReference type="InterPro" id="IPR011009">
    <property type="entry name" value="Kinase-like_dom_sf"/>
</dbReference>
<reference evidence="2" key="1">
    <citation type="journal article" date="2014" name="Int. J. Syst. Evol. Microbiol.">
        <title>Complete genome sequence of Corynebacterium casei LMG S-19264T (=DSM 44701T), isolated from a smear-ripened cheese.</title>
        <authorList>
            <consortium name="US DOE Joint Genome Institute (JGI-PGF)"/>
            <person name="Walter F."/>
            <person name="Albersmeier A."/>
            <person name="Kalinowski J."/>
            <person name="Ruckert C."/>
        </authorList>
    </citation>
    <scope>NUCLEOTIDE SEQUENCE</scope>
    <source>
        <strain evidence="2">JCM 4633</strain>
    </source>
</reference>
<keyword evidence="2" id="KW-0418">Kinase</keyword>
<evidence type="ECO:0000313" key="3">
    <source>
        <dbReference type="Proteomes" id="UP000646244"/>
    </source>
</evidence>
<comment type="caution">
    <text evidence="2">The sequence shown here is derived from an EMBL/GenBank/DDBJ whole genome shotgun (WGS) entry which is preliminary data.</text>
</comment>
<name>A0A918WR33_STRCJ</name>
<organism evidence="2 3">
    <name type="scientific">Streptomyces cinnamoneus</name>
    <name type="common">Streptoverticillium cinnamoneum</name>
    <dbReference type="NCBI Taxonomy" id="53446"/>
    <lineage>
        <taxon>Bacteria</taxon>
        <taxon>Bacillati</taxon>
        <taxon>Actinomycetota</taxon>
        <taxon>Actinomycetes</taxon>
        <taxon>Kitasatosporales</taxon>
        <taxon>Streptomycetaceae</taxon>
        <taxon>Streptomyces</taxon>
        <taxon>Streptomyces cinnamoneus group</taxon>
    </lineage>
</organism>